<feature type="domain" description="USP" evidence="10">
    <location>
        <begin position="50"/>
        <end position="677"/>
    </location>
</feature>
<keyword evidence="6" id="KW-0378">Hydrolase</keyword>
<comment type="catalytic activity">
    <reaction evidence="1">
        <text>Thiol-dependent hydrolysis of ester, thioester, amide, peptide and isopeptide bonds formed by the C-terminal Gly of ubiquitin (a 76-residue protein attached to proteins as an intracellular targeting signal).</text>
        <dbReference type="EC" id="3.4.19.12"/>
    </reaction>
</comment>
<evidence type="ECO:0000259" key="10">
    <source>
        <dbReference type="PROSITE" id="PS50235"/>
    </source>
</evidence>
<dbReference type="GO" id="GO:0004843">
    <property type="term" value="F:cysteine-type deubiquitinase activity"/>
    <property type="evidence" value="ECO:0007669"/>
    <property type="project" value="UniProtKB-EC"/>
</dbReference>
<keyword evidence="9" id="KW-0472">Membrane</keyword>
<dbReference type="PROSITE" id="PS00973">
    <property type="entry name" value="USP_2"/>
    <property type="match status" value="1"/>
</dbReference>
<dbReference type="PROSITE" id="PS50235">
    <property type="entry name" value="USP_3"/>
    <property type="match status" value="1"/>
</dbReference>
<keyword evidence="12" id="KW-1185">Reference proteome</keyword>
<gene>
    <name evidence="11" type="ORF">J437_LFUL012025</name>
</gene>
<evidence type="ECO:0000313" key="11">
    <source>
        <dbReference type="EMBL" id="KAG8231747.1"/>
    </source>
</evidence>
<keyword evidence="7" id="KW-0788">Thiol protease</keyword>
<keyword evidence="9" id="KW-0812">Transmembrane</keyword>
<dbReference type="Gene3D" id="3.90.70.10">
    <property type="entry name" value="Cysteine proteinases"/>
    <property type="match status" value="2"/>
</dbReference>
<dbReference type="PANTHER" id="PTHR24006:SF888">
    <property type="entry name" value="UBIQUITIN CARBOXYL-TERMINAL HYDROLASE 30"/>
    <property type="match status" value="1"/>
</dbReference>
<evidence type="ECO:0000256" key="2">
    <source>
        <dbReference type="ARBA" id="ARBA00009085"/>
    </source>
</evidence>
<dbReference type="AlphaFoldDB" id="A0A8K0KC82"/>
<sequence>MVKHTRSSSTHVMDSEKILFLSGVSLAVAVGLYVLWGPTTIKKKKKSGIVGLANLGHTCFLNTLLQALASCPTFVSWLSWHSDLDDELSGDYLPEKRAYSGLAAAIYKVIQVVNGNEVNELPNDESAYAPYCVLHALGRRGWAISPGEQDAHELFHALLSTMGEEIENHCVNKSVSMQTNTIRNGLTIESHKPSLTDALIQPTKNDCLHDAHDVHSSQSTPSPQNDYGCVLNLQSHPLLENLEGKNGGGDELMSRKESEMTVLNDIDQEISVNSVHAKGETGVKIVLSESSEEKDSVVIENLEGNNGGKLIDSIGKTLDSLSVYALSYPGSPNPSHSPVSVQSPTQSASPSGSPKKKAQLRSRRVQFALSWRQRVLRYTDGRYTSQQLDSSSWDATGGLVSSLSGSPFRGFLTSQLKCMSCGFKSPVRYDKFDSLSLSLPPRGNDAGLLLGSGNGRKGVTLEFLLHRFVSRETVEGVACEGCTQKRREQMRGMDSSDENISSPLPKCLCFHIQRTTWYDNGLTSKRHDFVAFPEYLCMEMYTYLQASLRESKVYGLKAMKDENSSNGRLSKSQLSLEFGKTEVKAPLSPPGVLKPFKMDVVAPSTSEGKLWHRPSIHRRNTFRLTAVVVHVGDSNSGHFVTYRRGPPHSPNARLTNQRASTLERNGDLNYSMLYRSSCRDDS</sequence>
<dbReference type="EC" id="3.4.19.12" evidence="3"/>
<dbReference type="SUPFAM" id="SSF54001">
    <property type="entry name" value="Cysteine proteinases"/>
    <property type="match status" value="1"/>
</dbReference>
<reference evidence="11" key="2">
    <citation type="submission" date="2017-10" db="EMBL/GenBank/DDBJ databases">
        <title>Ladona fulva Genome sequencing and assembly.</title>
        <authorList>
            <person name="Murali S."/>
            <person name="Richards S."/>
            <person name="Bandaranaike D."/>
            <person name="Bellair M."/>
            <person name="Blankenburg K."/>
            <person name="Chao H."/>
            <person name="Dinh H."/>
            <person name="Doddapaneni H."/>
            <person name="Dugan-Rocha S."/>
            <person name="Elkadiri S."/>
            <person name="Gnanaolivu R."/>
            <person name="Hernandez B."/>
            <person name="Skinner E."/>
            <person name="Javaid M."/>
            <person name="Lee S."/>
            <person name="Li M."/>
            <person name="Ming W."/>
            <person name="Munidasa M."/>
            <person name="Muniz J."/>
            <person name="Nguyen L."/>
            <person name="Hughes D."/>
            <person name="Osuji N."/>
            <person name="Pu L.-L."/>
            <person name="Puazo M."/>
            <person name="Qu C."/>
            <person name="Quiroz J."/>
            <person name="Raj R."/>
            <person name="Weissenberger G."/>
            <person name="Xin Y."/>
            <person name="Zou X."/>
            <person name="Han Y."/>
            <person name="Worley K."/>
            <person name="Muzny D."/>
            <person name="Gibbs R."/>
        </authorList>
    </citation>
    <scope>NUCLEOTIDE SEQUENCE</scope>
    <source>
        <strain evidence="11">Sampled in the wild</strain>
    </source>
</reference>
<accession>A0A8K0KC82</accession>
<dbReference type="PANTHER" id="PTHR24006">
    <property type="entry name" value="UBIQUITIN CARBOXYL-TERMINAL HYDROLASE"/>
    <property type="match status" value="1"/>
</dbReference>
<evidence type="ECO:0000256" key="4">
    <source>
        <dbReference type="ARBA" id="ARBA00022670"/>
    </source>
</evidence>
<dbReference type="EMBL" id="KZ308572">
    <property type="protein sequence ID" value="KAG8231747.1"/>
    <property type="molecule type" value="Genomic_DNA"/>
</dbReference>
<dbReference type="GO" id="GO:0005829">
    <property type="term" value="C:cytosol"/>
    <property type="evidence" value="ECO:0007669"/>
    <property type="project" value="TreeGrafter"/>
</dbReference>
<evidence type="ECO:0000313" key="12">
    <source>
        <dbReference type="Proteomes" id="UP000792457"/>
    </source>
</evidence>
<organism evidence="11 12">
    <name type="scientific">Ladona fulva</name>
    <name type="common">Scarce chaser dragonfly</name>
    <name type="synonym">Libellula fulva</name>
    <dbReference type="NCBI Taxonomy" id="123851"/>
    <lineage>
        <taxon>Eukaryota</taxon>
        <taxon>Metazoa</taxon>
        <taxon>Ecdysozoa</taxon>
        <taxon>Arthropoda</taxon>
        <taxon>Hexapoda</taxon>
        <taxon>Insecta</taxon>
        <taxon>Pterygota</taxon>
        <taxon>Palaeoptera</taxon>
        <taxon>Odonata</taxon>
        <taxon>Epiprocta</taxon>
        <taxon>Anisoptera</taxon>
        <taxon>Libelluloidea</taxon>
        <taxon>Libellulidae</taxon>
        <taxon>Ladona</taxon>
    </lineage>
</organism>
<dbReference type="InterPro" id="IPR001394">
    <property type="entry name" value="Peptidase_C19_UCH"/>
</dbReference>
<dbReference type="Proteomes" id="UP000792457">
    <property type="component" value="Unassembled WGS sequence"/>
</dbReference>
<dbReference type="InterPro" id="IPR018200">
    <property type="entry name" value="USP_CS"/>
</dbReference>
<keyword evidence="4" id="KW-0645">Protease</keyword>
<dbReference type="InterPro" id="IPR050164">
    <property type="entry name" value="Peptidase_C19"/>
</dbReference>
<feature type="region of interest" description="Disordered" evidence="8">
    <location>
        <begin position="332"/>
        <end position="361"/>
    </location>
</feature>
<evidence type="ECO:0000256" key="5">
    <source>
        <dbReference type="ARBA" id="ARBA00022786"/>
    </source>
</evidence>
<dbReference type="InterPro" id="IPR028889">
    <property type="entry name" value="USP"/>
</dbReference>
<keyword evidence="9" id="KW-1133">Transmembrane helix</keyword>
<dbReference type="GO" id="GO:0016579">
    <property type="term" value="P:protein deubiquitination"/>
    <property type="evidence" value="ECO:0007669"/>
    <property type="project" value="InterPro"/>
</dbReference>
<keyword evidence="5" id="KW-0833">Ubl conjugation pathway</keyword>
<evidence type="ECO:0000256" key="8">
    <source>
        <dbReference type="SAM" id="MobiDB-lite"/>
    </source>
</evidence>
<evidence type="ECO:0000256" key="3">
    <source>
        <dbReference type="ARBA" id="ARBA00012759"/>
    </source>
</evidence>
<reference evidence="11" key="1">
    <citation type="submission" date="2013-04" db="EMBL/GenBank/DDBJ databases">
        <authorList>
            <person name="Qu J."/>
            <person name="Murali S.C."/>
            <person name="Bandaranaike D."/>
            <person name="Bellair M."/>
            <person name="Blankenburg K."/>
            <person name="Chao H."/>
            <person name="Dinh H."/>
            <person name="Doddapaneni H."/>
            <person name="Downs B."/>
            <person name="Dugan-Rocha S."/>
            <person name="Elkadiri S."/>
            <person name="Gnanaolivu R.D."/>
            <person name="Hernandez B."/>
            <person name="Javaid M."/>
            <person name="Jayaseelan J.C."/>
            <person name="Lee S."/>
            <person name="Li M."/>
            <person name="Ming W."/>
            <person name="Munidasa M."/>
            <person name="Muniz J."/>
            <person name="Nguyen L."/>
            <person name="Ongeri F."/>
            <person name="Osuji N."/>
            <person name="Pu L.-L."/>
            <person name="Puazo M."/>
            <person name="Qu C."/>
            <person name="Quiroz J."/>
            <person name="Raj R."/>
            <person name="Weissenberger G."/>
            <person name="Xin Y."/>
            <person name="Zou X."/>
            <person name="Han Y."/>
            <person name="Richards S."/>
            <person name="Worley K."/>
            <person name="Muzny D."/>
            <person name="Gibbs R."/>
        </authorList>
    </citation>
    <scope>NUCLEOTIDE SEQUENCE</scope>
    <source>
        <strain evidence="11">Sampled in the wild</strain>
    </source>
</reference>
<dbReference type="GO" id="GO:0006508">
    <property type="term" value="P:proteolysis"/>
    <property type="evidence" value="ECO:0007669"/>
    <property type="project" value="UniProtKB-KW"/>
</dbReference>
<evidence type="ECO:0000256" key="9">
    <source>
        <dbReference type="SAM" id="Phobius"/>
    </source>
</evidence>
<dbReference type="OrthoDB" id="2248014at2759"/>
<comment type="similarity">
    <text evidence="2">Belongs to the peptidase C19 family.</text>
</comment>
<proteinExistence type="inferred from homology"/>
<dbReference type="GO" id="GO:0005634">
    <property type="term" value="C:nucleus"/>
    <property type="evidence" value="ECO:0007669"/>
    <property type="project" value="TreeGrafter"/>
</dbReference>
<evidence type="ECO:0000256" key="1">
    <source>
        <dbReference type="ARBA" id="ARBA00000707"/>
    </source>
</evidence>
<feature type="transmembrane region" description="Helical" evidence="9">
    <location>
        <begin position="18"/>
        <end position="36"/>
    </location>
</feature>
<evidence type="ECO:0000256" key="7">
    <source>
        <dbReference type="ARBA" id="ARBA00022807"/>
    </source>
</evidence>
<protein>
    <recommendedName>
        <fullName evidence="3">ubiquitinyl hydrolase 1</fullName>
        <ecNumber evidence="3">3.4.19.12</ecNumber>
    </recommendedName>
</protein>
<name>A0A8K0KC82_LADFU</name>
<dbReference type="Pfam" id="PF00443">
    <property type="entry name" value="UCH"/>
    <property type="match status" value="2"/>
</dbReference>
<dbReference type="InterPro" id="IPR038765">
    <property type="entry name" value="Papain-like_cys_pep_sf"/>
</dbReference>
<comment type="caution">
    <text evidence="11">The sequence shown here is derived from an EMBL/GenBank/DDBJ whole genome shotgun (WGS) entry which is preliminary data.</text>
</comment>
<feature type="compositionally biased region" description="Polar residues" evidence="8">
    <location>
        <begin position="333"/>
        <end position="346"/>
    </location>
</feature>
<evidence type="ECO:0000256" key="6">
    <source>
        <dbReference type="ARBA" id="ARBA00022801"/>
    </source>
</evidence>
<feature type="non-terminal residue" evidence="11">
    <location>
        <position position="682"/>
    </location>
</feature>